<evidence type="ECO:0000313" key="1">
    <source>
        <dbReference type="EMBL" id="BDR56473.1"/>
    </source>
</evidence>
<gene>
    <name evidence="1" type="primary">pyrR</name>
    <name evidence="1" type="ORF">KIMC2_10350</name>
</gene>
<proteinExistence type="predicted"/>
<protein>
    <submittedName>
        <fullName evidence="1">Bifunctional protein PyrR</fullName>
    </submittedName>
</protein>
<name>A0AAU9CZ07_9LACO</name>
<dbReference type="InterPro" id="IPR029057">
    <property type="entry name" value="PRTase-like"/>
</dbReference>
<dbReference type="AlphaFoldDB" id="A0AAU9CZ07"/>
<evidence type="ECO:0000313" key="2">
    <source>
        <dbReference type="Proteomes" id="UP001321804"/>
    </source>
</evidence>
<dbReference type="RefSeq" id="WP_317698422.1">
    <property type="nucleotide sequence ID" value="NZ_AP026801.1"/>
</dbReference>
<sequence length="158" mass="17577">MVKKIINSITLKRSITRIAVEIIEENNNYKNNLIFVGIEEAGNEIAKRLAGAINDLEDVTIPVLTLDEIIKQNVDVKEKIVILITKVVSKGWLVEQAINKILSLGKPKAIQLAVLIDRGHRELPIGANYIGKNVPTSKSEFVEVHLNELDGEDAVYLK</sequence>
<dbReference type="KEGG" id="xak:KIMC2_10350"/>
<dbReference type="PANTHER" id="PTHR11608:SF0">
    <property type="entry name" value="BIFUNCTIONAL PROTEIN PYRR"/>
    <property type="match status" value="1"/>
</dbReference>
<dbReference type="SUPFAM" id="SSF53271">
    <property type="entry name" value="PRTase-like"/>
    <property type="match status" value="1"/>
</dbReference>
<accession>A0AAU9CZ07</accession>
<dbReference type="InterPro" id="IPR050137">
    <property type="entry name" value="PyrR_bifunctional"/>
</dbReference>
<keyword evidence="2" id="KW-1185">Reference proteome</keyword>
<dbReference type="Proteomes" id="UP001321804">
    <property type="component" value="Chromosome"/>
</dbReference>
<dbReference type="EMBL" id="AP026801">
    <property type="protein sequence ID" value="BDR56473.1"/>
    <property type="molecule type" value="Genomic_DNA"/>
</dbReference>
<organism evidence="1 2">
    <name type="scientific">Xylocopilactobacillus apis</name>
    <dbReference type="NCBI Taxonomy" id="2932183"/>
    <lineage>
        <taxon>Bacteria</taxon>
        <taxon>Bacillati</taxon>
        <taxon>Bacillota</taxon>
        <taxon>Bacilli</taxon>
        <taxon>Lactobacillales</taxon>
        <taxon>Lactobacillaceae</taxon>
        <taxon>Xylocopilactobacillus</taxon>
    </lineage>
</organism>
<dbReference type="PANTHER" id="PTHR11608">
    <property type="entry name" value="BIFUNCTIONAL PROTEIN PYRR"/>
    <property type="match status" value="1"/>
</dbReference>
<reference evidence="1 2" key="1">
    <citation type="journal article" date="2023" name="Microbiol. Spectr.">
        <title>Symbiosis of Carpenter Bees with Uncharacterized Lactic Acid Bacteria Showing NAD Auxotrophy.</title>
        <authorList>
            <person name="Kawasaki S."/>
            <person name="Ozawa K."/>
            <person name="Mori T."/>
            <person name="Yamamoto A."/>
            <person name="Ito M."/>
            <person name="Ohkuma M."/>
            <person name="Sakamoto M."/>
            <person name="Matsutani M."/>
        </authorList>
    </citation>
    <scope>NUCLEOTIDE SEQUENCE [LARGE SCALE GENOMIC DNA]</scope>
    <source>
        <strain evidence="1 2">KimC2</strain>
    </source>
</reference>
<dbReference type="Gene3D" id="3.40.50.2020">
    <property type="match status" value="1"/>
</dbReference>